<evidence type="ECO:0000313" key="2">
    <source>
        <dbReference type="Proteomes" id="UP000786183"/>
    </source>
</evidence>
<protein>
    <submittedName>
        <fullName evidence="1">Uncharacterized protein</fullName>
    </submittedName>
</protein>
<accession>A0ABS7WTU8</accession>
<proteinExistence type="predicted"/>
<name>A0ABS7WTU8_9BACT</name>
<comment type="caution">
    <text evidence="1">The sequence shown here is derived from an EMBL/GenBank/DDBJ whole genome shotgun (WGS) entry which is preliminary data.</text>
</comment>
<feature type="non-terminal residue" evidence="1">
    <location>
        <position position="1"/>
    </location>
</feature>
<gene>
    <name evidence="1" type="ORF">AVCANL283_07610</name>
</gene>
<keyword evidence="2" id="KW-1185">Reference proteome</keyword>
<organism evidence="1 2">
    <name type="scientific">Campylobacter canadensis</name>
    <dbReference type="NCBI Taxonomy" id="449520"/>
    <lineage>
        <taxon>Bacteria</taxon>
        <taxon>Pseudomonadati</taxon>
        <taxon>Campylobacterota</taxon>
        <taxon>Epsilonproteobacteria</taxon>
        <taxon>Campylobacterales</taxon>
        <taxon>Campylobacteraceae</taxon>
        <taxon>Campylobacter</taxon>
    </lineage>
</organism>
<evidence type="ECO:0000313" key="1">
    <source>
        <dbReference type="EMBL" id="MBZ7987958.1"/>
    </source>
</evidence>
<dbReference type="Proteomes" id="UP000786183">
    <property type="component" value="Unassembled WGS sequence"/>
</dbReference>
<sequence>YEDIKGIIGNHAIENTYMNELDIIALVKQSVYGLSADEIIAEYKEKGYVDYERK</sequence>
<dbReference type="EMBL" id="JACGBB010000021">
    <property type="protein sequence ID" value="MBZ7987958.1"/>
    <property type="molecule type" value="Genomic_DNA"/>
</dbReference>
<reference evidence="1 2" key="1">
    <citation type="submission" date="2020-07" db="EMBL/GenBank/DDBJ databases">
        <title>Transfer of Campylobacter canadensis to the novel genus Avispirillum gen. nov., that also includes two novel species recovered from migratory waterfowl: Avispirillum anseris sp. nov. and Avispirillum brantae sp. nov.</title>
        <authorList>
            <person name="Miller W.G."/>
            <person name="Chapman M.H."/>
            <person name="Yee E."/>
            <person name="Inglis G.D."/>
        </authorList>
    </citation>
    <scope>NUCLEOTIDE SEQUENCE [LARGE SCALE GENOMIC DNA]</scope>
    <source>
        <strain evidence="1 2">L283</strain>
    </source>
</reference>